<keyword evidence="4" id="KW-0677">Repeat</keyword>
<keyword evidence="5" id="KW-0539">Nucleus</keyword>
<reference evidence="7" key="1">
    <citation type="submission" date="2015-02" db="EMBL/GenBank/DDBJ databases">
        <authorList>
            <person name="Gon?alves P."/>
        </authorList>
    </citation>
    <scope>NUCLEOTIDE SEQUENCE [LARGE SCALE GENOMIC DNA]</scope>
</reference>
<comment type="subcellular location">
    <subcellularLocation>
        <location evidence="2">Cytoplasm</location>
    </subcellularLocation>
    <subcellularLocation>
        <location evidence="1">Nucleus</location>
    </subcellularLocation>
</comment>
<dbReference type="Pfam" id="PF00514">
    <property type="entry name" value="Arm"/>
    <property type="match status" value="1"/>
</dbReference>
<dbReference type="PANTHER" id="PTHR15651:SF7">
    <property type="entry name" value="ARMADILLO REPEAT-CONTAINING PROTEIN 8"/>
    <property type="match status" value="1"/>
</dbReference>
<dbReference type="Gene3D" id="1.25.10.10">
    <property type="entry name" value="Leucine-rich Repeat Variant"/>
    <property type="match status" value="2"/>
</dbReference>
<dbReference type="GO" id="GO:0043161">
    <property type="term" value="P:proteasome-mediated ubiquitin-dependent protein catabolic process"/>
    <property type="evidence" value="ECO:0007669"/>
    <property type="project" value="TreeGrafter"/>
</dbReference>
<keyword evidence="7" id="KW-1185">Reference proteome</keyword>
<dbReference type="GO" id="GO:0005634">
    <property type="term" value="C:nucleus"/>
    <property type="evidence" value="ECO:0007669"/>
    <property type="project" value="UniProtKB-SubCell"/>
</dbReference>
<evidence type="ECO:0000313" key="6">
    <source>
        <dbReference type="EMBL" id="CEQ39304.1"/>
    </source>
</evidence>
<evidence type="ECO:0000256" key="1">
    <source>
        <dbReference type="ARBA" id="ARBA00004123"/>
    </source>
</evidence>
<evidence type="ECO:0000256" key="4">
    <source>
        <dbReference type="ARBA" id="ARBA00022737"/>
    </source>
</evidence>
<dbReference type="SMART" id="SM00185">
    <property type="entry name" value="ARM"/>
    <property type="match status" value="7"/>
</dbReference>
<evidence type="ECO:0000313" key="7">
    <source>
        <dbReference type="Proteomes" id="UP000243876"/>
    </source>
</evidence>
<dbReference type="InterPro" id="IPR000225">
    <property type="entry name" value="Armadillo"/>
</dbReference>
<evidence type="ECO:0000256" key="5">
    <source>
        <dbReference type="ARBA" id="ARBA00023242"/>
    </source>
</evidence>
<organism evidence="6 7">
    <name type="scientific">Sporidiobolus salmonicolor</name>
    <name type="common">Yeast-like fungus</name>
    <name type="synonym">Sporobolomyces salmonicolor</name>
    <dbReference type="NCBI Taxonomy" id="5005"/>
    <lineage>
        <taxon>Eukaryota</taxon>
        <taxon>Fungi</taxon>
        <taxon>Dikarya</taxon>
        <taxon>Basidiomycota</taxon>
        <taxon>Pucciniomycotina</taxon>
        <taxon>Microbotryomycetes</taxon>
        <taxon>Sporidiobolales</taxon>
        <taxon>Sporidiobolaceae</taxon>
        <taxon>Sporobolomyces</taxon>
    </lineage>
</organism>
<dbReference type="EMBL" id="CENE01000002">
    <property type="protein sequence ID" value="CEQ39304.1"/>
    <property type="molecule type" value="Genomic_DNA"/>
</dbReference>
<evidence type="ECO:0000256" key="3">
    <source>
        <dbReference type="ARBA" id="ARBA00022490"/>
    </source>
</evidence>
<accession>A0A0D6EH71</accession>
<name>A0A0D6EH71_SPOSA</name>
<dbReference type="PANTHER" id="PTHR15651">
    <property type="entry name" value="ARMADILLO REPEAT-CONTAINING PROTEIN 8"/>
    <property type="match status" value="1"/>
</dbReference>
<dbReference type="SUPFAM" id="SSF48371">
    <property type="entry name" value="ARM repeat"/>
    <property type="match status" value="2"/>
</dbReference>
<dbReference type="InterPro" id="IPR016024">
    <property type="entry name" value="ARM-type_fold"/>
</dbReference>
<dbReference type="InterPro" id="IPR038739">
    <property type="entry name" value="ARMC8/Vid28"/>
</dbReference>
<keyword evidence="3" id="KW-0963">Cytoplasm</keyword>
<dbReference type="Proteomes" id="UP000243876">
    <property type="component" value="Unassembled WGS sequence"/>
</dbReference>
<dbReference type="InterPro" id="IPR011989">
    <property type="entry name" value="ARM-like"/>
</dbReference>
<proteinExistence type="predicted"/>
<dbReference type="GO" id="GO:0005737">
    <property type="term" value="C:cytoplasm"/>
    <property type="evidence" value="ECO:0007669"/>
    <property type="project" value="UniProtKB-SubCell"/>
</dbReference>
<evidence type="ECO:0000256" key="2">
    <source>
        <dbReference type="ARBA" id="ARBA00004496"/>
    </source>
</evidence>
<dbReference type="GO" id="GO:0034657">
    <property type="term" value="C:GID complex"/>
    <property type="evidence" value="ECO:0007669"/>
    <property type="project" value="TreeGrafter"/>
</dbReference>
<sequence length="818" mass="87806">MTAAAQAPSLAIPSDASTGEKLAHLARLKQRLVGATQRKAAVLKAGGVDSLVELLVSPHEPTHEDSLAVSAEAANVLGALSLPSIETVSILLSARAHQAVSTAFARVLGSTAPPPVIPHSIYQKHVESHLRALKTLYVDLVKVVGPREWGTDIIGASIDLAERRDAERLWHPATKGSAAANVKGKGKEEDVAMDGVEPNEASELSELQAMATGALEEVYQLQPLTATPPFAAGPSTLTSYASKDRLSPTLAALLDLLNECAQFEPSSAPPVALPQRLRVADLVCAFLAGTVRLPQQRQAIAGGARGKETLAALKRLVEHGSDKVREGALKALSAVVRDSHDAMLTLLNLGDGDNVRTRLHPFTLFAQSPNPSVRLAAATLCAVLAKLLYPPPALRIPEAELGAPATIVLLSLVEKEPTLRARAAFAFAYLVADEPDLQKRAAAAQCFNVLHKAFEQSSLHDQPYLTPASFEEDARGLLLALAAMTASSEVHRRMLLDAHLLPHLLASLAHPAVGVRAAACHCIRALSRSVNVLRTDLVESHAEGPLVQLLRDNENEVVKVTATAAVANLLLDFSPMRKALVEAGCVPRMCQLVMKSENEALKLNALWAIKNAVYQSSAEFKRELLVHLTWSDLASLIASPSPPEIVEQALGVLRNITCVTNNEAITGLSDAEMGEDRLLGLLEDRLVDDSVDPEEGERIILEVLYCLNNIATAHEAAQLAIASRTTLLQLILHCLDPAVPVQLRTAALWILHNLVYRRGTSSFSPSSSSGPAPPRRRRPLEIVEKLHALGLDAKLLTMERDAELDVRERVRDLKEAMA</sequence>
<gene>
    <name evidence="6" type="primary">SPOSA6832_00838</name>
</gene>
<protein>
    <submittedName>
        <fullName evidence="6">SPOSA6832_00838-mRNA-1:cds</fullName>
    </submittedName>
</protein>
<dbReference type="OrthoDB" id="5559898at2759"/>
<dbReference type="AlphaFoldDB" id="A0A0D6EH71"/>